<dbReference type="InterPro" id="IPR050266">
    <property type="entry name" value="AB_hydrolase_sf"/>
</dbReference>
<dbReference type="InterPro" id="IPR000073">
    <property type="entry name" value="AB_hydrolase_1"/>
</dbReference>
<dbReference type="RefSeq" id="WP_064881575.1">
    <property type="nucleotide sequence ID" value="NZ_LZSY01000081.1"/>
</dbReference>
<comment type="caution">
    <text evidence="2">The sequence shown here is derived from an EMBL/GenBank/DDBJ whole genome shotgun (WGS) entry which is preliminary data.</text>
</comment>
<keyword evidence="2" id="KW-0378">Hydrolase</keyword>
<evidence type="ECO:0000313" key="3">
    <source>
        <dbReference type="Proteomes" id="UP000094008"/>
    </source>
</evidence>
<name>A0A1A0W700_MYCPR</name>
<dbReference type="Proteomes" id="UP000094008">
    <property type="component" value="Unassembled WGS sequence"/>
</dbReference>
<organism evidence="2 3">
    <name type="scientific">Mycolicibacterium peregrinum</name>
    <name type="common">Mycobacterium peregrinum</name>
    <dbReference type="NCBI Taxonomy" id="43304"/>
    <lineage>
        <taxon>Bacteria</taxon>
        <taxon>Bacillati</taxon>
        <taxon>Actinomycetota</taxon>
        <taxon>Actinomycetes</taxon>
        <taxon>Mycobacteriales</taxon>
        <taxon>Mycobacteriaceae</taxon>
        <taxon>Mycolicibacterium</taxon>
    </lineage>
</organism>
<dbReference type="Gene3D" id="3.40.50.1820">
    <property type="entry name" value="alpha/beta hydrolase"/>
    <property type="match status" value="1"/>
</dbReference>
<proteinExistence type="predicted"/>
<dbReference type="InterPro" id="IPR029058">
    <property type="entry name" value="AB_hydrolase_fold"/>
</dbReference>
<dbReference type="GO" id="GO:0016787">
    <property type="term" value="F:hydrolase activity"/>
    <property type="evidence" value="ECO:0007669"/>
    <property type="project" value="UniProtKB-KW"/>
</dbReference>
<gene>
    <name evidence="2" type="ORF">A5779_23210</name>
</gene>
<dbReference type="OrthoDB" id="8680283at2"/>
<accession>A0A1A0W700</accession>
<feature type="domain" description="AB hydrolase-1" evidence="1">
    <location>
        <begin position="37"/>
        <end position="259"/>
    </location>
</feature>
<dbReference type="AlphaFoldDB" id="A0A1A0W700"/>
<evidence type="ECO:0000259" key="1">
    <source>
        <dbReference type="Pfam" id="PF12697"/>
    </source>
</evidence>
<reference evidence="3" key="1">
    <citation type="submission" date="2016-06" db="EMBL/GenBank/DDBJ databases">
        <authorList>
            <person name="Sutton G."/>
            <person name="Brinkac L."/>
            <person name="Sanka R."/>
            <person name="Adams M."/>
            <person name="Lau E."/>
            <person name="Mehaffy C."/>
            <person name="Tameris M."/>
            <person name="Hatherill M."/>
            <person name="Hanekom W."/>
            <person name="Mahomed H."/>
            <person name="Mcshane H."/>
        </authorList>
    </citation>
    <scope>NUCLEOTIDE SEQUENCE [LARGE SCALE GENOMIC DNA]</scope>
    <source>
        <strain evidence="3">852002-10433_SCH5171157</strain>
    </source>
</reference>
<dbReference type="PANTHER" id="PTHR43798">
    <property type="entry name" value="MONOACYLGLYCEROL LIPASE"/>
    <property type="match status" value="1"/>
</dbReference>
<evidence type="ECO:0000313" key="2">
    <source>
        <dbReference type="EMBL" id="OBB91868.1"/>
    </source>
</evidence>
<dbReference type="Pfam" id="PF12697">
    <property type="entry name" value="Abhydrolase_6"/>
    <property type="match status" value="1"/>
</dbReference>
<dbReference type="SUPFAM" id="SSF53474">
    <property type="entry name" value="alpha/beta-Hydrolases"/>
    <property type="match status" value="1"/>
</dbReference>
<dbReference type="EMBL" id="LZSY01000081">
    <property type="protein sequence ID" value="OBB91868.1"/>
    <property type="molecule type" value="Genomic_DNA"/>
</dbReference>
<protein>
    <submittedName>
        <fullName evidence="2">Hydrolase</fullName>
    </submittedName>
</protein>
<sequence length="276" mass="30006">MSATGEAAPAVREVQRPHDTTIRYTVTGQSDGPTFAFIHGWGCDRTDYDAVTGFLSDRYRVIAIDLAEHGESRSAREVWTIEEFGRDVVAVLTAEAAHSVVVVGHSLGGAVAVESARLLPAAVSHVVALDGLHYLSLYPAQDERQARAVLQPFYNDFDAATRGMVEGGSPEGTDPARTNAYFTKMAAVRQPAGLRAIEGLVDWDMDAALGDVREPVTLFAVRSLIRQEAIERYRDRIDIVPVDLGSHHFHVESPEGTAELLIQVVSDQSRCRSGGH</sequence>
<dbReference type="PANTHER" id="PTHR43798:SF33">
    <property type="entry name" value="HYDROLASE, PUTATIVE (AFU_ORTHOLOGUE AFUA_2G14860)-RELATED"/>
    <property type="match status" value="1"/>
</dbReference>
<dbReference type="GO" id="GO:0016020">
    <property type="term" value="C:membrane"/>
    <property type="evidence" value="ECO:0007669"/>
    <property type="project" value="TreeGrafter"/>
</dbReference>